<keyword evidence="3" id="KW-1185">Reference proteome</keyword>
<sequence>MATPSALHLLRTNRVLNDNQQVARSAEHINAPTLAAKPSQHDQHRPRQHSPGFHQPCLPLNLPIPAPGILQPLSRKGEKPPTHAQALEGERVLESLLRNQIAKGDLYYSL</sequence>
<accession>A0A3N4M4L1</accession>
<name>A0A3N4M4L1_9PEZI</name>
<evidence type="ECO:0000313" key="3">
    <source>
        <dbReference type="Proteomes" id="UP000267821"/>
    </source>
</evidence>
<gene>
    <name evidence="2" type="ORF">L211DRAFT_246177</name>
</gene>
<dbReference type="AlphaFoldDB" id="A0A3N4M4L1"/>
<proteinExistence type="predicted"/>
<dbReference type="InParanoid" id="A0A3N4M4L1"/>
<organism evidence="2 3">
    <name type="scientific">Terfezia boudieri ATCC MYA-4762</name>
    <dbReference type="NCBI Taxonomy" id="1051890"/>
    <lineage>
        <taxon>Eukaryota</taxon>
        <taxon>Fungi</taxon>
        <taxon>Dikarya</taxon>
        <taxon>Ascomycota</taxon>
        <taxon>Pezizomycotina</taxon>
        <taxon>Pezizomycetes</taxon>
        <taxon>Pezizales</taxon>
        <taxon>Pezizaceae</taxon>
        <taxon>Terfezia</taxon>
    </lineage>
</organism>
<dbReference type="Proteomes" id="UP000267821">
    <property type="component" value="Unassembled WGS sequence"/>
</dbReference>
<dbReference type="EMBL" id="ML121528">
    <property type="protein sequence ID" value="RPB28898.1"/>
    <property type="molecule type" value="Genomic_DNA"/>
</dbReference>
<evidence type="ECO:0000256" key="1">
    <source>
        <dbReference type="SAM" id="MobiDB-lite"/>
    </source>
</evidence>
<feature type="region of interest" description="Disordered" evidence="1">
    <location>
        <begin position="23"/>
        <end position="58"/>
    </location>
</feature>
<evidence type="ECO:0000313" key="2">
    <source>
        <dbReference type="EMBL" id="RPB28898.1"/>
    </source>
</evidence>
<protein>
    <submittedName>
        <fullName evidence="2">Uncharacterized protein</fullName>
    </submittedName>
</protein>
<reference evidence="2 3" key="1">
    <citation type="journal article" date="2018" name="Nat. Ecol. Evol.">
        <title>Pezizomycetes genomes reveal the molecular basis of ectomycorrhizal truffle lifestyle.</title>
        <authorList>
            <person name="Murat C."/>
            <person name="Payen T."/>
            <person name="Noel B."/>
            <person name="Kuo A."/>
            <person name="Morin E."/>
            <person name="Chen J."/>
            <person name="Kohler A."/>
            <person name="Krizsan K."/>
            <person name="Balestrini R."/>
            <person name="Da Silva C."/>
            <person name="Montanini B."/>
            <person name="Hainaut M."/>
            <person name="Levati E."/>
            <person name="Barry K.W."/>
            <person name="Belfiori B."/>
            <person name="Cichocki N."/>
            <person name="Clum A."/>
            <person name="Dockter R.B."/>
            <person name="Fauchery L."/>
            <person name="Guy J."/>
            <person name="Iotti M."/>
            <person name="Le Tacon F."/>
            <person name="Lindquist E.A."/>
            <person name="Lipzen A."/>
            <person name="Malagnac F."/>
            <person name="Mello A."/>
            <person name="Molinier V."/>
            <person name="Miyauchi S."/>
            <person name="Poulain J."/>
            <person name="Riccioni C."/>
            <person name="Rubini A."/>
            <person name="Sitrit Y."/>
            <person name="Splivallo R."/>
            <person name="Traeger S."/>
            <person name="Wang M."/>
            <person name="Zifcakova L."/>
            <person name="Wipf D."/>
            <person name="Zambonelli A."/>
            <person name="Paolocci F."/>
            <person name="Nowrousian M."/>
            <person name="Ottonello S."/>
            <person name="Baldrian P."/>
            <person name="Spatafora J.W."/>
            <person name="Henrissat B."/>
            <person name="Nagy L.G."/>
            <person name="Aury J.M."/>
            <person name="Wincker P."/>
            <person name="Grigoriev I.V."/>
            <person name="Bonfante P."/>
            <person name="Martin F.M."/>
        </authorList>
    </citation>
    <scope>NUCLEOTIDE SEQUENCE [LARGE SCALE GENOMIC DNA]</scope>
    <source>
        <strain evidence="2 3">ATCC MYA-4762</strain>
    </source>
</reference>